<proteinExistence type="predicted"/>
<keyword evidence="1" id="KW-0812">Transmembrane</keyword>
<sequence>MVIAPKFGWDCYYQGLSDYAAGLWVMFLRALNVMQFGFFVYAHREGIKVWNVSMVFVFNALLTWVQSIPDLSNLDGTPPACNWDDMWTVIWVCFGWTVLFLLCSILENASKPQGTVSETAPMVK</sequence>
<dbReference type="Proteomes" id="UP001530293">
    <property type="component" value="Unassembled WGS sequence"/>
</dbReference>
<keyword evidence="1" id="KW-0472">Membrane</keyword>
<name>A0ABD3MNB6_9STRA</name>
<keyword evidence="3" id="KW-1185">Reference proteome</keyword>
<evidence type="ECO:0000256" key="1">
    <source>
        <dbReference type="SAM" id="Phobius"/>
    </source>
</evidence>
<evidence type="ECO:0000313" key="3">
    <source>
        <dbReference type="Proteomes" id="UP001530293"/>
    </source>
</evidence>
<keyword evidence="1" id="KW-1133">Transmembrane helix</keyword>
<evidence type="ECO:0000313" key="2">
    <source>
        <dbReference type="EMBL" id="KAL3764429.1"/>
    </source>
</evidence>
<organism evidence="2 3">
    <name type="scientific">Discostella pseudostelligera</name>
    <dbReference type="NCBI Taxonomy" id="259834"/>
    <lineage>
        <taxon>Eukaryota</taxon>
        <taxon>Sar</taxon>
        <taxon>Stramenopiles</taxon>
        <taxon>Ochrophyta</taxon>
        <taxon>Bacillariophyta</taxon>
        <taxon>Coscinodiscophyceae</taxon>
        <taxon>Thalassiosirophycidae</taxon>
        <taxon>Stephanodiscales</taxon>
        <taxon>Stephanodiscaceae</taxon>
        <taxon>Discostella</taxon>
    </lineage>
</organism>
<comment type="caution">
    <text evidence="2">The sequence shown here is derived from an EMBL/GenBank/DDBJ whole genome shotgun (WGS) entry which is preliminary data.</text>
</comment>
<feature type="transmembrane region" description="Helical" evidence="1">
    <location>
        <begin position="49"/>
        <end position="66"/>
    </location>
</feature>
<feature type="transmembrane region" description="Helical" evidence="1">
    <location>
        <begin position="20"/>
        <end position="42"/>
    </location>
</feature>
<gene>
    <name evidence="2" type="ORF">ACHAWU_004935</name>
</gene>
<dbReference type="EMBL" id="JALLBG020000105">
    <property type="protein sequence ID" value="KAL3764429.1"/>
    <property type="molecule type" value="Genomic_DNA"/>
</dbReference>
<feature type="transmembrane region" description="Helical" evidence="1">
    <location>
        <begin position="86"/>
        <end position="106"/>
    </location>
</feature>
<dbReference type="AlphaFoldDB" id="A0ABD3MNB6"/>
<protein>
    <submittedName>
        <fullName evidence="2">Uncharacterized protein</fullName>
    </submittedName>
</protein>
<reference evidence="2 3" key="1">
    <citation type="submission" date="2024-10" db="EMBL/GenBank/DDBJ databases">
        <title>Updated reference genomes for cyclostephanoid diatoms.</title>
        <authorList>
            <person name="Roberts W.R."/>
            <person name="Alverson A.J."/>
        </authorList>
    </citation>
    <scope>NUCLEOTIDE SEQUENCE [LARGE SCALE GENOMIC DNA]</scope>
    <source>
        <strain evidence="2 3">AJA232-27</strain>
    </source>
</reference>
<accession>A0ABD3MNB6</accession>